<accession>A0A8J7LUC5</accession>
<proteinExistence type="predicted"/>
<comment type="caution">
    <text evidence="2">The sequence shown here is derived from an EMBL/GenBank/DDBJ whole genome shotgun (WGS) entry which is preliminary data.</text>
</comment>
<name>A0A8J7LUC5_9RHOB</name>
<reference evidence="2" key="1">
    <citation type="submission" date="2020-10" db="EMBL/GenBank/DDBJ databases">
        <title>Paenihalocynthiibacter styelae gen. nov., sp. nov., isolated from stalked sea squirt Styela clava.</title>
        <authorList>
            <person name="Kim Y.-O."/>
            <person name="Yoon J.-H."/>
        </authorList>
    </citation>
    <scope>NUCLEOTIDE SEQUENCE</scope>
    <source>
        <strain evidence="2">MYP1-1</strain>
    </source>
</reference>
<sequence>MPEVQAEPFDERLGRIQKRHRKMADGYVTKLGKDGLITARPTRRIRFPWKFMLLIAVLFILFKGATLAALGPGSYAERVARLAQGNGSERIGAFLMQPEVATIWAARLMQPLFLGAAEDTDIQSASASDS</sequence>
<evidence type="ECO:0000313" key="2">
    <source>
        <dbReference type="EMBL" id="MBI1492637.1"/>
    </source>
</evidence>
<dbReference type="Proteomes" id="UP000640583">
    <property type="component" value="Unassembled WGS sequence"/>
</dbReference>
<dbReference type="RefSeq" id="WP_228847550.1">
    <property type="nucleotide sequence ID" value="NZ_JADCKQ010000002.1"/>
</dbReference>
<gene>
    <name evidence="2" type="ORF">H1D41_03195</name>
</gene>
<keyword evidence="1" id="KW-0812">Transmembrane</keyword>
<keyword evidence="1" id="KW-1133">Transmembrane helix</keyword>
<keyword evidence="3" id="KW-1185">Reference proteome</keyword>
<dbReference type="AlphaFoldDB" id="A0A8J7LUC5"/>
<evidence type="ECO:0000256" key="1">
    <source>
        <dbReference type="SAM" id="Phobius"/>
    </source>
</evidence>
<protein>
    <submittedName>
        <fullName evidence="2">Uncharacterized protein</fullName>
    </submittedName>
</protein>
<dbReference type="EMBL" id="JADCKQ010000002">
    <property type="protein sequence ID" value="MBI1492637.1"/>
    <property type="molecule type" value="Genomic_DNA"/>
</dbReference>
<keyword evidence="1" id="KW-0472">Membrane</keyword>
<evidence type="ECO:0000313" key="3">
    <source>
        <dbReference type="Proteomes" id="UP000640583"/>
    </source>
</evidence>
<feature type="transmembrane region" description="Helical" evidence="1">
    <location>
        <begin position="51"/>
        <end position="71"/>
    </location>
</feature>
<organism evidence="2 3">
    <name type="scientific">Halocynthiibacter styelae</name>
    <dbReference type="NCBI Taxonomy" id="2761955"/>
    <lineage>
        <taxon>Bacteria</taxon>
        <taxon>Pseudomonadati</taxon>
        <taxon>Pseudomonadota</taxon>
        <taxon>Alphaproteobacteria</taxon>
        <taxon>Rhodobacterales</taxon>
        <taxon>Paracoccaceae</taxon>
        <taxon>Halocynthiibacter</taxon>
    </lineage>
</organism>